<keyword evidence="1" id="KW-0472">Membrane</keyword>
<sequence>MGLGNSFWFSGFVLLWFWSGFVFSYSSLVLFFPFFFLFCFFLFCHSPSQKPPSTLLI</sequence>
<dbReference type="EMBL" id="CH473949">
    <property type="protein sequence ID" value="EDL79103.1"/>
    <property type="molecule type" value="Genomic_DNA"/>
</dbReference>
<evidence type="ECO:0000313" key="2">
    <source>
        <dbReference type="EMBL" id="EDL79103.1"/>
    </source>
</evidence>
<keyword evidence="1" id="KW-0812">Transmembrane</keyword>
<keyword evidence="1" id="KW-1133">Transmembrane helix</keyword>
<protein>
    <submittedName>
        <fullName evidence="2">RCG26420</fullName>
    </submittedName>
</protein>
<gene>
    <name evidence="2" type="ORF">rCG_26420</name>
</gene>
<evidence type="ECO:0000313" key="3">
    <source>
        <dbReference type="Proteomes" id="UP000234681"/>
    </source>
</evidence>
<evidence type="ECO:0000256" key="1">
    <source>
        <dbReference type="SAM" id="Phobius"/>
    </source>
</evidence>
<reference evidence="3" key="1">
    <citation type="submission" date="2005-09" db="EMBL/GenBank/DDBJ databases">
        <authorList>
            <person name="Mural R.J."/>
            <person name="Li P.W."/>
            <person name="Adams M.D."/>
            <person name="Amanatides P.G."/>
            <person name="Baden-Tillson H."/>
            <person name="Barnstead M."/>
            <person name="Chin S.H."/>
            <person name="Dew I."/>
            <person name="Evans C.A."/>
            <person name="Ferriera S."/>
            <person name="Flanigan M."/>
            <person name="Fosler C."/>
            <person name="Glodek A."/>
            <person name="Gu Z."/>
            <person name="Holt R.A."/>
            <person name="Jennings D."/>
            <person name="Kraft C.L."/>
            <person name="Lu F."/>
            <person name="Nguyen T."/>
            <person name="Nusskern D.R."/>
            <person name="Pfannkoch C.M."/>
            <person name="Sitter C."/>
            <person name="Sutton G.G."/>
            <person name="Venter J.C."/>
            <person name="Wang Z."/>
            <person name="Woodage T."/>
            <person name="Zheng X.H."/>
            <person name="Zhong F."/>
        </authorList>
    </citation>
    <scope>NUCLEOTIDE SEQUENCE [LARGE SCALE GENOMIC DNA]</scope>
    <source>
        <strain>BN</strain>
        <strain evidence="3">Sprague-Dawley</strain>
    </source>
</reference>
<feature type="transmembrane region" description="Helical" evidence="1">
    <location>
        <begin position="15"/>
        <end position="43"/>
    </location>
</feature>
<proteinExistence type="predicted"/>
<organism evidence="2 3">
    <name type="scientific">Rattus norvegicus</name>
    <name type="common">Rat</name>
    <dbReference type="NCBI Taxonomy" id="10116"/>
    <lineage>
        <taxon>Eukaryota</taxon>
        <taxon>Metazoa</taxon>
        <taxon>Chordata</taxon>
        <taxon>Craniata</taxon>
        <taxon>Vertebrata</taxon>
        <taxon>Euteleostomi</taxon>
        <taxon>Mammalia</taxon>
        <taxon>Eutheria</taxon>
        <taxon>Euarchontoglires</taxon>
        <taxon>Glires</taxon>
        <taxon>Rodentia</taxon>
        <taxon>Myomorpha</taxon>
        <taxon>Muroidea</taxon>
        <taxon>Muridae</taxon>
        <taxon>Murinae</taxon>
        <taxon>Rattus</taxon>
    </lineage>
</organism>
<dbReference type="AlphaFoldDB" id="A6HM53"/>
<accession>A6HM53</accession>
<dbReference type="Proteomes" id="UP000234681">
    <property type="component" value="Chromosome 3"/>
</dbReference>
<name>A6HM53_RAT</name>